<name>A0ABW6KAB0_9BACI</name>
<dbReference type="PANTHER" id="PTHR45674">
    <property type="entry name" value="DNA LIGASE 1/3 FAMILY MEMBER"/>
    <property type="match status" value="1"/>
</dbReference>
<reference evidence="4 5" key="1">
    <citation type="submission" date="2024-08" db="EMBL/GenBank/DDBJ databases">
        <title>Two novel Cytobacillus novel species.</title>
        <authorList>
            <person name="Liu G."/>
        </authorList>
    </citation>
    <scope>NUCLEOTIDE SEQUENCE [LARGE SCALE GENOMIC DNA]</scope>
    <source>
        <strain evidence="4 5">FJAT-54145</strain>
    </source>
</reference>
<dbReference type="PANTHER" id="PTHR45674:SF4">
    <property type="entry name" value="DNA LIGASE 1"/>
    <property type="match status" value="1"/>
</dbReference>
<comment type="similarity">
    <text evidence="1">Belongs to the ATP-dependent DNA ligase family.</text>
</comment>
<dbReference type="Pfam" id="PF01068">
    <property type="entry name" value="DNA_ligase_A_M"/>
    <property type="match status" value="1"/>
</dbReference>
<evidence type="ECO:0000313" key="5">
    <source>
        <dbReference type="Proteomes" id="UP001601059"/>
    </source>
</evidence>
<dbReference type="SUPFAM" id="SSF56091">
    <property type="entry name" value="DNA ligase/mRNA capping enzyme, catalytic domain"/>
    <property type="match status" value="1"/>
</dbReference>
<comment type="caution">
    <text evidence="4">The sequence shown here is derived from an EMBL/GenBank/DDBJ whole genome shotgun (WGS) entry which is preliminary data.</text>
</comment>
<sequence>MFLPMMLLEARTEPFNHEDYMFEPKFNGIRLQWIQRNGEISLYTRHETLITNRFPELTESLFPFDSLTLDGELIAMNPETGLEDFELIMRRFHLRSPDRSIPVAFMVFDCLWQDGDIRRAPHYERRQLLEHLPLLPPFQLVPSLEEEGIRIWEAVTERDMEGMVAKRKNSTYVGKRSGDWLKVIRWKMVNAFIVSVRTYPFAVYCVSEEGEGLGLVEFGFDPVHKKALRGILPSITKHQNEDWIQLTTGIPCVLKSRGYTSSGKLFTPVFEDFIL</sequence>
<dbReference type="Gene3D" id="3.30.470.30">
    <property type="entry name" value="DNA ligase/mRNA capping enzyme"/>
    <property type="match status" value="1"/>
</dbReference>
<dbReference type="Proteomes" id="UP001601059">
    <property type="component" value="Unassembled WGS sequence"/>
</dbReference>
<dbReference type="InterPro" id="IPR050191">
    <property type="entry name" value="ATP-dep_DNA_ligase"/>
</dbReference>
<evidence type="ECO:0000256" key="2">
    <source>
        <dbReference type="ARBA" id="ARBA00022598"/>
    </source>
</evidence>
<proteinExistence type="inferred from homology"/>
<protein>
    <recommendedName>
        <fullName evidence="3">ATP-dependent DNA ligase family profile domain-containing protein</fullName>
    </recommendedName>
</protein>
<gene>
    <name evidence="4" type="ORF">ACFYKX_10865</name>
</gene>
<evidence type="ECO:0000259" key="3">
    <source>
        <dbReference type="PROSITE" id="PS50160"/>
    </source>
</evidence>
<dbReference type="Gene3D" id="3.30.1490.70">
    <property type="match status" value="1"/>
</dbReference>
<keyword evidence="2" id="KW-0436">Ligase</keyword>
<evidence type="ECO:0000256" key="1">
    <source>
        <dbReference type="ARBA" id="ARBA00007572"/>
    </source>
</evidence>
<organism evidence="4 5">
    <name type="scientific">Cytobacillus spartinae</name>
    <dbReference type="NCBI Taxonomy" id="3299023"/>
    <lineage>
        <taxon>Bacteria</taxon>
        <taxon>Bacillati</taxon>
        <taxon>Bacillota</taxon>
        <taxon>Bacilli</taxon>
        <taxon>Bacillales</taxon>
        <taxon>Bacillaceae</taxon>
        <taxon>Cytobacillus</taxon>
    </lineage>
</organism>
<feature type="domain" description="ATP-dependent DNA ligase family profile" evidence="3">
    <location>
        <begin position="96"/>
        <end position="183"/>
    </location>
</feature>
<dbReference type="EMBL" id="JBIACK010000004">
    <property type="protein sequence ID" value="MFE8701096.1"/>
    <property type="molecule type" value="Genomic_DNA"/>
</dbReference>
<dbReference type="InterPro" id="IPR012310">
    <property type="entry name" value="DNA_ligase_ATP-dep_cent"/>
</dbReference>
<dbReference type="PROSITE" id="PS50160">
    <property type="entry name" value="DNA_LIGASE_A3"/>
    <property type="match status" value="1"/>
</dbReference>
<keyword evidence="5" id="KW-1185">Reference proteome</keyword>
<dbReference type="RefSeq" id="WP_389360915.1">
    <property type="nucleotide sequence ID" value="NZ_JBIACK010000004.1"/>
</dbReference>
<evidence type="ECO:0000313" key="4">
    <source>
        <dbReference type="EMBL" id="MFE8701096.1"/>
    </source>
</evidence>
<accession>A0ABW6KAB0</accession>